<dbReference type="OrthoDB" id="2667186at2"/>
<dbReference type="RefSeq" id="WP_148933686.1">
    <property type="nucleotide sequence ID" value="NZ_VNHS01000023.1"/>
</dbReference>
<dbReference type="Proteomes" id="UP000323257">
    <property type="component" value="Unassembled WGS sequence"/>
</dbReference>
<dbReference type="EMBL" id="VNHS01000023">
    <property type="protein sequence ID" value="TYP67704.1"/>
    <property type="molecule type" value="Genomic_DNA"/>
</dbReference>
<gene>
    <name evidence="1" type="ORF">BCM02_12329</name>
</gene>
<reference evidence="1 2" key="1">
    <citation type="submission" date="2019-07" db="EMBL/GenBank/DDBJ databases">
        <title>Genomic Encyclopedia of Type Strains, Phase III (KMG-III): the genomes of soil and plant-associated and newly described type strains.</title>
        <authorList>
            <person name="Whitman W."/>
        </authorList>
    </citation>
    <scope>NUCLEOTIDE SEQUENCE [LARGE SCALE GENOMIC DNA]</scope>
    <source>
        <strain evidence="1 2">BL24</strain>
    </source>
</reference>
<proteinExistence type="predicted"/>
<sequence length="270" mass="29393">MTYIRTIWNDRIVENPLTYYMRDNGGSNINLLPPFTEWEFNHPSFNPVIDPQDDYKLTASPNESFRWVQVRVPVLPNTVYTLSTQARYGYIAVFNESITESLPGAAYNASGNITFNSGEHEAVFVLFGNSGDGPGAYHITHPQLELGSAATTFGPRKHYQLSPAPGATTQVGTPLNAANLNKLEIGVQQAHHMILGLDTDASTPSYHANGQLYQIVETKDGGVIRTTTYTYNPADGSLSTETVSGNGVTVTTTYSYNPDGTLGGETKAFT</sequence>
<evidence type="ECO:0000313" key="1">
    <source>
        <dbReference type="EMBL" id="TYP67704.1"/>
    </source>
</evidence>
<comment type="caution">
    <text evidence="1">The sequence shown here is derived from an EMBL/GenBank/DDBJ whole genome shotgun (WGS) entry which is preliminary data.</text>
</comment>
<dbReference type="AlphaFoldDB" id="A0A5S5BL51"/>
<accession>A0A5S5BL51</accession>
<evidence type="ECO:0000313" key="2">
    <source>
        <dbReference type="Proteomes" id="UP000323257"/>
    </source>
</evidence>
<organism evidence="1 2">
    <name type="scientific">Paenibacillus methanolicus</name>
    <dbReference type="NCBI Taxonomy" id="582686"/>
    <lineage>
        <taxon>Bacteria</taxon>
        <taxon>Bacillati</taxon>
        <taxon>Bacillota</taxon>
        <taxon>Bacilli</taxon>
        <taxon>Bacillales</taxon>
        <taxon>Paenibacillaceae</taxon>
        <taxon>Paenibacillus</taxon>
    </lineage>
</organism>
<dbReference type="Gene3D" id="3.90.930.1">
    <property type="match status" value="1"/>
</dbReference>
<name>A0A5S5BL51_9BACL</name>
<keyword evidence="2" id="KW-1185">Reference proteome</keyword>
<protein>
    <submittedName>
        <fullName evidence="1">Uncharacterized protein</fullName>
    </submittedName>
</protein>